<evidence type="ECO:0000313" key="2">
    <source>
        <dbReference type="EMBL" id="KAK6727808.1"/>
    </source>
</evidence>
<keyword evidence="3" id="KW-1185">Reference proteome</keyword>
<sequence>MWLVGVYFLIGYSFQVRPKPPEWENYPVPLVPPTDWETNNLPRPIKQYLEYEWSLSTYTNECDEENPLKIIPVYFWPGDQVALPCLMCELAFVFNGRMKIWGKATNILKFVENPKRTARFASKYWSRIKNTEGIFSSNEDTESEITDWMPEVKDQNGVRVNLPKKKPIYIQRNGKLSIIRASPASQGVYFCYDGQSRAYTSIFYVVMAMTPPVRMSEMANVLADGCFEEVDRKLIRANFNWRYHFVPNVRHEAPKQCKRNKDNEFCNANYYTKIYGGKDCTLDYCRKEFKDDIDMNLAVELRWEEWSKCEENMQLQKREAHCYLVRKFGYEIPFDEGKLPEHKKWMPKLNALFDQEPFTSKGIRLYSSLLASLFVDEDLMKKCHYEDKRLKTDRIWREILRTMGAKHKHGKYKGQIVELDADGKLTNNIPTLRLKNPFQACMIYEYDKERDYEHVVGTYMTETRPCDSNRP</sequence>
<gene>
    <name evidence="2" type="primary">Necator_chrI.g1593</name>
    <name evidence="2" type="ORF">RB195_005467</name>
</gene>
<evidence type="ECO:0000313" key="3">
    <source>
        <dbReference type="Proteomes" id="UP001303046"/>
    </source>
</evidence>
<organism evidence="2 3">
    <name type="scientific">Necator americanus</name>
    <name type="common">Human hookworm</name>
    <dbReference type="NCBI Taxonomy" id="51031"/>
    <lineage>
        <taxon>Eukaryota</taxon>
        <taxon>Metazoa</taxon>
        <taxon>Ecdysozoa</taxon>
        <taxon>Nematoda</taxon>
        <taxon>Chromadorea</taxon>
        <taxon>Rhabditida</taxon>
        <taxon>Rhabditina</taxon>
        <taxon>Rhabditomorpha</taxon>
        <taxon>Strongyloidea</taxon>
        <taxon>Ancylostomatidae</taxon>
        <taxon>Bunostominae</taxon>
        <taxon>Necator</taxon>
    </lineage>
</organism>
<reference evidence="2 3" key="1">
    <citation type="submission" date="2023-08" db="EMBL/GenBank/DDBJ databases">
        <title>A Necator americanus chromosomal reference genome.</title>
        <authorList>
            <person name="Ilik V."/>
            <person name="Petrzelkova K.J."/>
            <person name="Pardy F."/>
            <person name="Fuh T."/>
            <person name="Niatou-Singa F.S."/>
            <person name="Gouil Q."/>
            <person name="Baker L."/>
            <person name="Ritchie M.E."/>
            <person name="Jex A.R."/>
            <person name="Gazzola D."/>
            <person name="Li H."/>
            <person name="Toshio Fujiwara R."/>
            <person name="Zhan B."/>
            <person name="Aroian R.V."/>
            <person name="Pafco B."/>
            <person name="Schwarz E.M."/>
        </authorList>
    </citation>
    <scope>NUCLEOTIDE SEQUENCE [LARGE SCALE GENOMIC DNA]</scope>
    <source>
        <strain evidence="2 3">Aroian</strain>
        <tissue evidence="2">Whole animal</tissue>
    </source>
</reference>
<keyword evidence="1" id="KW-0732">Signal</keyword>
<proteinExistence type="predicted"/>
<evidence type="ECO:0000256" key="1">
    <source>
        <dbReference type="SAM" id="SignalP"/>
    </source>
</evidence>
<name>A0ABR1BR80_NECAM</name>
<protein>
    <submittedName>
        <fullName evidence="2">Uncharacterized protein</fullName>
    </submittedName>
</protein>
<dbReference type="Proteomes" id="UP001303046">
    <property type="component" value="Unassembled WGS sequence"/>
</dbReference>
<dbReference type="EMBL" id="JAVFWL010000001">
    <property type="protein sequence ID" value="KAK6727808.1"/>
    <property type="molecule type" value="Genomic_DNA"/>
</dbReference>
<feature type="chain" id="PRO_5045516878" evidence="1">
    <location>
        <begin position="19"/>
        <end position="471"/>
    </location>
</feature>
<comment type="caution">
    <text evidence="2">The sequence shown here is derived from an EMBL/GenBank/DDBJ whole genome shotgun (WGS) entry which is preliminary data.</text>
</comment>
<feature type="signal peptide" evidence="1">
    <location>
        <begin position="1"/>
        <end position="18"/>
    </location>
</feature>
<accession>A0ABR1BR80</accession>